<evidence type="ECO:0000256" key="4">
    <source>
        <dbReference type="ARBA" id="ARBA00022832"/>
    </source>
</evidence>
<proteinExistence type="inferred from homology"/>
<dbReference type="PANTHER" id="PTHR31727">
    <property type="entry name" value="OLEOYL-ACYL CARRIER PROTEIN THIOESTERASE 1, CHLOROPLASTIC"/>
    <property type="match status" value="1"/>
</dbReference>
<evidence type="ECO:0000256" key="6">
    <source>
        <dbReference type="ARBA" id="ARBA00023098"/>
    </source>
</evidence>
<dbReference type="InterPro" id="IPR049427">
    <property type="entry name" value="Acyl-ACP_TE_C"/>
</dbReference>
<comment type="caution">
    <text evidence="10">The sequence shown here is derived from an EMBL/GenBank/DDBJ whole genome shotgun (WGS) entry which is preliminary data.</text>
</comment>
<gene>
    <name evidence="10" type="ORF">C7P63_06835</name>
</gene>
<evidence type="ECO:0000256" key="1">
    <source>
        <dbReference type="ARBA" id="ARBA00006500"/>
    </source>
</evidence>
<dbReference type="PANTHER" id="PTHR31727:SF6">
    <property type="entry name" value="OLEOYL-ACYL CARRIER PROTEIN THIOESTERASE 1, CHLOROPLASTIC"/>
    <property type="match status" value="1"/>
</dbReference>
<evidence type="ECO:0000256" key="7">
    <source>
        <dbReference type="ARBA" id="ARBA00023160"/>
    </source>
</evidence>
<dbReference type="Pfam" id="PF01643">
    <property type="entry name" value="Acyl-ACP_TE"/>
    <property type="match status" value="1"/>
</dbReference>
<dbReference type="Proteomes" id="UP000277864">
    <property type="component" value="Unassembled WGS sequence"/>
</dbReference>
<protein>
    <submittedName>
        <fullName evidence="10">Acyl-[acyl-carrier-protein] thioesterase</fullName>
    </submittedName>
</protein>
<keyword evidence="2" id="KW-0444">Lipid biosynthesis</keyword>
<keyword evidence="7" id="KW-0275">Fatty acid biosynthesis</keyword>
<evidence type="ECO:0000256" key="2">
    <source>
        <dbReference type="ARBA" id="ARBA00022516"/>
    </source>
</evidence>
<dbReference type="Gene3D" id="3.10.129.10">
    <property type="entry name" value="Hotdog Thioesterase"/>
    <property type="match status" value="1"/>
</dbReference>
<dbReference type="Pfam" id="PF20791">
    <property type="entry name" value="Acyl-ACP_TE_C"/>
    <property type="match status" value="1"/>
</dbReference>
<keyword evidence="5" id="KW-0809">Transit peptide</keyword>
<evidence type="ECO:0000259" key="9">
    <source>
        <dbReference type="Pfam" id="PF20791"/>
    </source>
</evidence>
<evidence type="ECO:0000313" key="11">
    <source>
        <dbReference type="Proteomes" id="UP000277864"/>
    </source>
</evidence>
<evidence type="ECO:0000259" key="8">
    <source>
        <dbReference type="Pfam" id="PF01643"/>
    </source>
</evidence>
<name>A0A429Z6Z9_9ENTE</name>
<evidence type="ECO:0000313" key="10">
    <source>
        <dbReference type="EMBL" id="RST89477.1"/>
    </source>
</evidence>
<feature type="domain" description="Acyl-ACP thioesterase-like C-terminal" evidence="9">
    <location>
        <begin position="151"/>
        <end position="248"/>
    </location>
</feature>
<evidence type="ECO:0000256" key="5">
    <source>
        <dbReference type="ARBA" id="ARBA00022946"/>
    </source>
</evidence>
<dbReference type="InterPro" id="IPR002864">
    <property type="entry name" value="Acyl-ACP_thioesterase_NHD"/>
</dbReference>
<accession>A0A429Z6Z9</accession>
<sequence>MAKKFNEIHEVTFYECDINGTMTLPMLLNSVIKTSEAQSEQLQVSTDQLQKLGITWVITQHEMNIHRLPKVGQLIKITTQGTSYNKYFCYREFWVQDKETGEQLAHIFSTFVLMDLTTRKMISVPDDLLVAFESEKIKRIHRGPHFHQPTDGAFHQPYRVRFSDIDSNKHVNNAKYLDWMVDCLDYDKLTQYLPQKVWIKFEKEISYGHTIDSFFSQRLLEEHDQFWTDHEIFVEGNRCASANILWRKRK</sequence>
<dbReference type="OrthoDB" id="9801517at2"/>
<comment type="similarity">
    <text evidence="1">Belongs to the acyl-ACP thioesterase family.</text>
</comment>
<dbReference type="RefSeq" id="WP_125943411.1">
    <property type="nucleotide sequence ID" value="NZ_PXZH01000002.1"/>
</dbReference>
<reference evidence="10 11" key="1">
    <citation type="submission" date="2018-03" db="EMBL/GenBank/DDBJ databases">
        <authorList>
            <person name="Gulvik C.A."/>
        </authorList>
    </citation>
    <scope>NUCLEOTIDE SEQUENCE [LARGE SCALE GENOMIC DNA]</scope>
    <source>
        <strain evidence="10 11">JCM 31581</strain>
    </source>
</reference>
<keyword evidence="11" id="KW-1185">Reference proteome</keyword>
<feature type="domain" description="Acyl-ACP thioesterase N-terminal hotdog" evidence="8">
    <location>
        <begin position="3"/>
        <end position="129"/>
    </location>
</feature>
<dbReference type="InterPro" id="IPR029069">
    <property type="entry name" value="HotDog_dom_sf"/>
</dbReference>
<dbReference type="SUPFAM" id="SSF54637">
    <property type="entry name" value="Thioesterase/thiol ester dehydrase-isomerase"/>
    <property type="match status" value="2"/>
</dbReference>
<keyword evidence="3" id="KW-0378">Hydrolase</keyword>
<dbReference type="CDD" id="cd00586">
    <property type="entry name" value="4HBT"/>
    <property type="match status" value="1"/>
</dbReference>
<organism evidence="10 11">
    <name type="scientific">Vagococcus humatus</name>
    <dbReference type="NCBI Taxonomy" id="1889241"/>
    <lineage>
        <taxon>Bacteria</taxon>
        <taxon>Bacillati</taxon>
        <taxon>Bacillota</taxon>
        <taxon>Bacilli</taxon>
        <taxon>Lactobacillales</taxon>
        <taxon>Enterococcaceae</taxon>
        <taxon>Vagococcus</taxon>
    </lineage>
</organism>
<evidence type="ECO:0000256" key="3">
    <source>
        <dbReference type="ARBA" id="ARBA00022801"/>
    </source>
</evidence>
<dbReference type="InterPro" id="IPR045023">
    <property type="entry name" value="FATA/B"/>
</dbReference>
<dbReference type="EMBL" id="PXZH01000002">
    <property type="protein sequence ID" value="RST89477.1"/>
    <property type="molecule type" value="Genomic_DNA"/>
</dbReference>
<keyword evidence="6" id="KW-0443">Lipid metabolism</keyword>
<dbReference type="GO" id="GO:0000036">
    <property type="term" value="F:acyl carrier activity"/>
    <property type="evidence" value="ECO:0007669"/>
    <property type="project" value="TreeGrafter"/>
</dbReference>
<dbReference type="GO" id="GO:0016297">
    <property type="term" value="F:fatty acyl-[ACP] hydrolase activity"/>
    <property type="evidence" value="ECO:0007669"/>
    <property type="project" value="InterPro"/>
</dbReference>
<keyword evidence="4" id="KW-0276">Fatty acid metabolism</keyword>
<dbReference type="AlphaFoldDB" id="A0A429Z6Z9"/>